<organism evidence="1 2">
    <name type="scientific">Cronartium quercuum f. sp. fusiforme G11</name>
    <dbReference type="NCBI Taxonomy" id="708437"/>
    <lineage>
        <taxon>Eukaryota</taxon>
        <taxon>Fungi</taxon>
        <taxon>Dikarya</taxon>
        <taxon>Basidiomycota</taxon>
        <taxon>Pucciniomycotina</taxon>
        <taxon>Pucciniomycetes</taxon>
        <taxon>Pucciniales</taxon>
        <taxon>Coleosporiaceae</taxon>
        <taxon>Cronartium</taxon>
    </lineage>
</organism>
<dbReference type="AlphaFoldDB" id="A0A9P6T9W4"/>
<keyword evidence="2" id="KW-1185">Reference proteome</keyword>
<name>A0A9P6T9W4_9BASI</name>
<dbReference type="PANTHER" id="PTHR36681:SF3">
    <property type="entry name" value="NUCLEAR GTPASE, GERMINAL CENTER-ASSOCIATED, TANDEM DUPLICATE 3"/>
    <property type="match status" value="1"/>
</dbReference>
<dbReference type="OrthoDB" id="3598281at2759"/>
<dbReference type="PANTHER" id="PTHR36681">
    <property type="entry name" value="NUCLEAR GTPASE, GERMINAL CENTER-ASSOCIATED, TANDEM DUPLICATE 3"/>
    <property type="match status" value="1"/>
</dbReference>
<dbReference type="EMBL" id="MU167331">
    <property type="protein sequence ID" value="KAG0142988.1"/>
    <property type="molecule type" value="Genomic_DNA"/>
</dbReference>
<evidence type="ECO:0000313" key="2">
    <source>
        <dbReference type="Proteomes" id="UP000886653"/>
    </source>
</evidence>
<dbReference type="Proteomes" id="UP000886653">
    <property type="component" value="Unassembled WGS sequence"/>
</dbReference>
<sequence>MICTNGNIVVVVLVQEIACHSMQSLTKKKIKFNTAEDWAKELKFLLDDLLDWNHNLSKDFSTHDTDACLAYSKIKAVYSHKTKDKIAISMPQTLLKELIIGNFLGSVKKLKEGTCSTLFKGLQNYVNSKKKQSPREQFRALQTCNSRTVQFSGLLQESSI</sequence>
<protein>
    <submittedName>
        <fullName evidence="1">Uncharacterized protein</fullName>
    </submittedName>
</protein>
<reference evidence="1" key="1">
    <citation type="submission" date="2013-11" db="EMBL/GenBank/DDBJ databases">
        <title>Genome sequence of the fusiform rust pathogen reveals effectors for host alternation and coevolution with pine.</title>
        <authorList>
            <consortium name="DOE Joint Genome Institute"/>
            <person name="Smith K."/>
            <person name="Pendleton A."/>
            <person name="Kubisiak T."/>
            <person name="Anderson C."/>
            <person name="Salamov A."/>
            <person name="Aerts A."/>
            <person name="Riley R."/>
            <person name="Clum A."/>
            <person name="Lindquist E."/>
            <person name="Ence D."/>
            <person name="Campbell M."/>
            <person name="Kronenberg Z."/>
            <person name="Feau N."/>
            <person name="Dhillon B."/>
            <person name="Hamelin R."/>
            <person name="Burleigh J."/>
            <person name="Smith J."/>
            <person name="Yandell M."/>
            <person name="Nelson C."/>
            <person name="Grigoriev I."/>
            <person name="Davis J."/>
        </authorList>
    </citation>
    <scope>NUCLEOTIDE SEQUENCE</scope>
    <source>
        <strain evidence="1">G11</strain>
    </source>
</reference>
<proteinExistence type="predicted"/>
<comment type="caution">
    <text evidence="1">The sequence shown here is derived from an EMBL/GenBank/DDBJ whole genome shotgun (WGS) entry which is preliminary data.</text>
</comment>
<accession>A0A9P6T9W4</accession>
<gene>
    <name evidence="1" type="ORF">CROQUDRAFT_135222</name>
</gene>
<evidence type="ECO:0000313" key="1">
    <source>
        <dbReference type="EMBL" id="KAG0142988.1"/>
    </source>
</evidence>